<dbReference type="EMBL" id="JAJQKU010000002">
    <property type="protein sequence ID" value="MCD9097025.1"/>
    <property type="molecule type" value="Genomic_DNA"/>
</dbReference>
<comment type="caution">
    <text evidence="1">The sequence shown here is derived from an EMBL/GenBank/DDBJ whole genome shotgun (WGS) entry which is preliminary data.</text>
</comment>
<reference evidence="1" key="1">
    <citation type="submission" date="2021-12" db="EMBL/GenBank/DDBJ databases">
        <authorList>
            <person name="Ulrich A."/>
        </authorList>
    </citation>
    <scope>NUCLEOTIDE SEQUENCE</scope>
    <source>
        <strain evidence="1">A1P009</strain>
    </source>
</reference>
<name>A0ABS8UDQ1_9GAMM</name>
<organism evidence="1 2">
    <name type="scientific">Luteimonas fraxinea</name>
    <dbReference type="NCBI Taxonomy" id="2901869"/>
    <lineage>
        <taxon>Bacteria</taxon>
        <taxon>Pseudomonadati</taxon>
        <taxon>Pseudomonadota</taxon>
        <taxon>Gammaproteobacteria</taxon>
        <taxon>Lysobacterales</taxon>
        <taxon>Lysobacteraceae</taxon>
        <taxon>Luteimonas</taxon>
    </lineage>
</organism>
<proteinExistence type="predicted"/>
<sequence length="113" mass="13166">MEHPPPEWYIDSYGDELRYRGVPIARICPLDDGSLEVVTRVYSEGHTEKRRMATITGGRRYVEAWLRKWGKDAMREVNNRVESARIGAEFRASLAPVDIKPDPRRPRRGRKPF</sequence>
<keyword evidence="2" id="KW-1185">Reference proteome</keyword>
<reference evidence="1" key="2">
    <citation type="journal article" date="2022" name="Syst. Appl. Microbiol.">
        <title>Physiological and genomic characterisation of Luteimonas fraxinea sp. nov., a bacterial species associated with trees tolerant to ash dieback.</title>
        <authorList>
            <person name="Ulrich K."/>
            <person name="Becker R."/>
            <person name="Behrendt U."/>
            <person name="Kube M."/>
            <person name="Schneck V."/>
            <person name="Ulrich A."/>
        </authorList>
    </citation>
    <scope>NUCLEOTIDE SEQUENCE</scope>
    <source>
        <strain evidence="1">A1P009</strain>
    </source>
</reference>
<accession>A0ABS8UDQ1</accession>
<dbReference type="Proteomes" id="UP001430360">
    <property type="component" value="Unassembled WGS sequence"/>
</dbReference>
<dbReference type="RefSeq" id="WP_232135960.1">
    <property type="nucleotide sequence ID" value="NZ_JAJQKU010000002.1"/>
</dbReference>
<gene>
    <name evidence="1" type="ORF">LTT95_08745</name>
</gene>
<protein>
    <submittedName>
        <fullName evidence="1">Uncharacterized protein</fullName>
    </submittedName>
</protein>
<evidence type="ECO:0000313" key="1">
    <source>
        <dbReference type="EMBL" id="MCD9097025.1"/>
    </source>
</evidence>
<evidence type="ECO:0000313" key="2">
    <source>
        <dbReference type="Proteomes" id="UP001430360"/>
    </source>
</evidence>